<reference evidence="2 3" key="1">
    <citation type="submission" date="2020-06" db="EMBL/GenBank/DDBJ databases">
        <authorList>
            <person name="Li R."/>
            <person name="Bekaert M."/>
        </authorList>
    </citation>
    <scope>NUCLEOTIDE SEQUENCE [LARGE SCALE GENOMIC DNA]</scope>
    <source>
        <strain evidence="3">wild</strain>
    </source>
</reference>
<proteinExistence type="predicted"/>
<gene>
    <name evidence="2" type="ORF">MCOR_13886</name>
</gene>
<feature type="domain" description="Mab-21-like HhH/H2TH-like" evidence="1">
    <location>
        <begin position="308"/>
        <end position="388"/>
    </location>
</feature>
<dbReference type="SMART" id="SM01265">
    <property type="entry name" value="Mab-21"/>
    <property type="match status" value="1"/>
</dbReference>
<dbReference type="InterPro" id="IPR046906">
    <property type="entry name" value="Mab-21_HhH/H2TH-like"/>
</dbReference>
<dbReference type="Gene3D" id="1.10.1410.40">
    <property type="match status" value="1"/>
</dbReference>
<organism evidence="2 3">
    <name type="scientific">Mytilus coruscus</name>
    <name type="common">Sea mussel</name>
    <dbReference type="NCBI Taxonomy" id="42192"/>
    <lineage>
        <taxon>Eukaryota</taxon>
        <taxon>Metazoa</taxon>
        <taxon>Spiralia</taxon>
        <taxon>Lophotrochozoa</taxon>
        <taxon>Mollusca</taxon>
        <taxon>Bivalvia</taxon>
        <taxon>Autobranchia</taxon>
        <taxon>Pteriomorphia</taxon>
        <taxon>Mytilida</taxon>
        <taxon>Mytiloidea</taxon>
        <taxon>Mytilidae</taxon>
        <taxon>Mytilinae</taxon>
        <taxon>Mytilus</taxon>
    </lineage>
</organism>
<sequence length="615" mass="71706">MNGNSTNQNNSDDGNIFGMRKIPYLEIYGVKRFPYRGRRKYTPLLYQSFDGGMIISNDVFGLTIRQFERLYKACLERRKTKEQWILNLRYPDKSSNNYLEYLQNCIDNNTDHLLWHRNESREKYLYELLVDRVGTEIDIRTRQRLFITIDIIHNAYSTGYTKISSGSLAEGLDLPGSDIDIMYLRNDTDVIQNVRNIKHPLQCTKLAMETDIDHPGFTRLRLVAVKTGESFFVPRERRYAGVDNFIDRHKNSDVIIDYGCLIVPIGPKNSSNDEGLWRLSFSVAEKILVHSFNFTQLLCYGLLKLTLKRIINTNNDVKELLCSYFLKTALFWVSEEEDIDTFRLPKLYYCFSLCLDRLISWVNICYCPNYFIPEHNMFLEKINQTNKTILILVLESIKFGGIDRLITNLFQYENENPRLSSTKSELSFEIIDNLFYRIAGIKVEPTDISKCFKGLAFTKSFMKSESSTFIIDVCEYYYAEINQSIAQLLPTPKSKGSIYNIHERFHRHLQDGIKTDAVSGWLLYASFYYAIEQYDVTLSLTDYVLSRCTPDMMKNRGKIQKIQSVHFKLTLIERMKISYAHLGFYIKHSSLIPEELQLGEVFHLCNTACCFVTLS</sequence>
<protein>
    <recommendedName>
        <fullName evidence="1">Mab-21-like HhH/H2TH-like domain-containing protein</fullName>
    </recommendedName>
</protein>
<dbReference type="AlphaFoldDB" id="A0A6J8B6C2"/>
<dbReference type="EMBL" id="CACVKT020002381">
    <property type="protein sequence ID" value="CAC5377587.1"/>
    <property type="molecule type" value="Genomic_DNA"/>
</dbReference>
<evidence type="ECO:0000259" key="1">
    <source>
        <dbReference type="Pfam" id="PF20266"/>
    </source>
</evidence>
<evidence type="ECO:0000313" key="3">
    <source>
        <dbReference type="Proteomes" id="UP000507470"/>
    </source>
</evidence>
<name>A0A6J8B6C2_MYTCO</name>
<dbReference type="InterPro" id="IPR024810">
    <property type="entry name" value="MAB21L/cGLR"/>
</dbReference>
<dbReference type="PANTHER" id="PTHR10656">
    <property type="entry name" value="CELL FATE DETERMINING PROTEIN MAB21-RELATED"/>
    <property type="match status" value="1"/>
</dbReference>
<evidence type="ECO:0000313" key="2">
    <source>
        <dbReference type="EMBL" id="CAC5377587.1"/>
    </source>
</evidence>
<accession>A0A6J8B6C2</accession>
<keyword evidence="3" id="KW-1185">Reference proteome</keyword>
<dbReference type="PANTHER" id="PTHR10656:SF69">
    <property type="entry name" value="MAB-21-LIKE HHH_H2TH-LIKE DOMAIN-CONTAINING PROTEIN"/>
    <property type="match status" value="1"/>
</dbReference>
<dbReference type="Proteomes" id="UP000507470">
    <property type="component" value="Unassembled WGS sequence"/>
</dbReference>
<dbReference type="OrthoDB" id="5982295at2759"/>
<dbReference type="Pfam" id="PF20266">
    <property type="entry name" value="Mab-21_C"/>
    <property type="match status" value="1"/>
</dbReference>